<protein>
    <submittedName>
        <fullName evidence="1">Uncharacterized protein</fullName>
    </submittedName>
</protein>
<keyword evidence="2" id="KW-1185">Reference proteome</keyword>
<evidence type="ECO:0000313" key="2">
    <source>
        <dbReference type="Proteomes" id="UP000799421"/>
    </source>
</evidence>
<dbReference type="Proteomes" id="UP000799421">
    <property type="component" value="Unassembled WGS sequence"/>
</dbReference>
<sequence>MLDALISSQRFHRQASCAPALRSLWQSSLAQRKAGWRKHRANTRMQTGGVIYARDVGSEGHGRFGRVPQEVQVCELDWGEKIHLMRLKTVVHPAMKRSDLTKTIAAIAEGKRRLEGGDGGSDVDCRPDWTIWFNSGRGRTKKTAARDYPKRWGGP</sequence>
<dbReference type="EMBL" id="MU005961">
    <property type="protein sequence ID" value="KAF2863358.1"/>
    <property type="molecule type" value="Genomic_DNA"/>
</dbReference>
<organism evidence="1 2">
    <name type="scientific">Piedraia hortae CBS 480.64</name>
    <dbReference type="NCBI Taxonomy" id="1314780"/>
    <lineage>
        <taxon>Eukaryota</taxon>
        <taxon>Fungi</taxon>
        <taxon>Dikarya</taxon>
        <taxon>Ascomycota</taxon>
        <taxon>Pezizomycotina</taxon>
        <taxon>Dothideomycetes</taxon>
        <taxon>Dothideomycetidae</taxon>
        <taxon>Capnodiales</taxon>
        <taxon>Piedraiaceae</taxon>
        <taxon>Piedraia</taxon>
    </lineage>
</organism>
<dbReference type="AlphaFoldDB" id="A0A6A7C9P1"/>
<proteinExistence type="predicted"/>
<evidence type="ECO:0000313" key="1">
    <source>
        <dbReference type="EMBL" id="KAF2863358.1"/>
    </source>
</evidence>
<gene>
    <name evidence="1" type="ORF">K470DRAFT_124170</name>
</gene>
<accession>A0A6A7C9P1</accession>
<name>A0A6A7C9P1_9PEZI</name>
<reference evidence="1" key="1">
    <citation type="journal article" date="2020" name="Stud. Mycol.">
        <title>101 Dothideomycetes genomes: a test case for predicting lifestyles and emergence of pathogens.</title>
        <authorList>
            <person name="Haridas S."/>
            <person name="Albert R."/>
            <person name="Binder M."/>
            <person name="Bloem J."/>
            <person name="Labutti K."/>
            <person name="Salamov A."/>
            <person name="Andreopoulos B."/>
            <person name="Baker S."/>
            <person name="Barry K."/>
            <person name="Bills G."/>
            <person name="Bluhm B."/>
            <person name="Cannon C."/>
            <person name="Castanera R."/>
            <person name="Culley D."/>
            <person name="Daum C."/>
            <person name="Ezra D."/>
            <person name="Gonzalez J."/>
            <person name="Henrissat B."/>
            <person name="Kuo A."/>
            <person name="Liang C."/>
            <person name="Lipzen A."/>
            <person name="Lutzoni F."/>
            <person name="Magnuson J."/>
            <person name="Mondo S."/>
            <person name="Nolan M."/>
            <person name="Ohm R."/>
            <person name="Pangilinan J."/>
            <person name="Park H.-J."/>
            <person name="Ramirez L."/>
            <person name="Alfaro M."/>
            <person name="Sun H."/>
            <person name="Tritt A."/>
            <person name="Yoshinaga Y."/>
            <person name="Zwiers L.-H."/>
            <person name="Turgeon B."/>
            <person name="Goodwin S."/>
            <person name="Spatafora J."/>
            <person name="Crous P."/>
            <person name="Grigoriev I."/>
        </authorList>
    </citation>
    <scope>NUCLEOTIDE SEQUENCE</scope>
    <source>
        <strain evidence="1">CBS 480.64</strain>
    </source>
</reference>